<dbReference type="EMBL" id="JAJFAZ020000001">
    <property type="protein sequence ID" value="KAI5355862.1"/>
    <property type="molecule type" value="Genomic_DNA"/>
</dbReference>
<dbReference type="PANTHER" id="PTHR43880">
    <property type="entry name" value="ALCOHOL DEHYDROGENASE"/>
    <property type="match status" value="1"/>
</dbReference>
<evidence type="ECO:0000256" key="3">
    <source>
        <dbReference type="ARBA" id="ARBA00022723"/>
    </source>
</evidence>
<keyword evidence="5" id="KW-0560">Oxidoreductase</keyword>
<evidence type="ECO:0000313" key="7">
    <source>
        <dbReference type="EMBL" id="KAI5355862.1"/>
    </source>
</evidence>
<protein>
    <recommendedName>
        <fullName evidence="6">Alcohol dehydrogenase-like N-terminal domain-containing protein</fullName>
    </recommendedName>
</protein>
<evidence type="ECO:0000256" key="1">
    <source>
        <dbReference type="ARBA" id="ARBA00001947"/>
    </source>
</evidence>
<dbReference type="InterPro" id="IPR013154">
    <property type="entry name" value="ADH-like_N"/>
</dbReference>
<evidence type="ECO:0000256" key="2">
    <source>
        <dbReference type="ARBA" id="ARBA00011738"/>
    </source>
</evidence>
<sequence length="198" mass="21900">MAAMDDEKLPSESRGKPIRCRAAVSRKPGEPLVIEEIMVAPPMPHEVRIRIICTSLCHSDLSFWKMKEFPAIFPRILGHEAIGVVESVGEDVNEVTEGDTVIPTFMSECGECADCKSTRSNLCAKFPRPSNFMPRYGTSRFTDLSGGARPCLLSLWVSTGFGAAWRTANVEKGINCFYIWAGFNWISCRGGSKTLWSS</sequence>
<keyword evidence="4" id="KW-0862">Zinc</keyword>
<dbReference type="Pfam" id="PF08240">
    <property type="entry name" value="ADH_N"/>
    <property type="match status" value="1"/>
</dbReference>
<dbReference type="Gene3D" id="3.90.180.10">
    <property type="entry name" value="Medium-chain alcohol dehydrogenases, catalytic domain"/>
    <property type="match status" value="1"/>
</dbReference>
<dbReference type="PROSITE" id="PS00059">
    <property type="entry name" value="ADH_ZINC"/>
    <property type="match status" value="1"/>
</dbReference>
<dbReference type="Proteomes" id="UP001054821">
    <property type="component" value="Chromosome 1"/>
</dbReference>
<evidence type="ECO:0000259" key="6">
    <source>
        <dbReference type="Pfam" id="PF08240"/>
    </source>
</evidence>
<evidence type="ECO:0000256" key="4">
    <source>
        <dbReference type="ARBA" id="ARBA00022833"/>
    </source>
</evidence>
<dbReference type="GO" id="GO:0046294">
    <property type="term" value="P:formaldehyde catabolic process"/>
    <property type="evidence" value="ECO:0007669"/>
    <property type="project" value="TreeGrafter"/>
</dbReference>
<proteinExistence type="predicted"/>
<dbReference type="GO" id="GO:0008270">
    <property type="term" value="F:zinc ion binding"/>
    <property type="evidence" value="ECO:0007669"/>
    <property type="project" value="InterPro"/>
</dbReference>
<reference evidence="7 8" key="1">
    <citation type="journal article" date="2022" name="G3 (Bethesda)">
        <title>Whole-genome sequence and methylome profiling of the almond [Prunus dulcis (Mill.) D.A. Webb] cultivar 'Nonpareil'.</title>
        <authorList>
            <person name="D'Amico-Willman K.M."/>
            <person name="Ouma W.Z."/>
            <person name="Meulia T."/>
            <person name="Sideli G.M."/>
            <person name="Gradziel T.M."/>
            <person name="Fresnedo-Ramirez J."/>
        </authorList>
    </citation>
    <scope>NUCLEOTIDE SEQUENCE [LARGE SCALE GENOMIC DNA]</scope>
    <source>
        <strain evidence="7">Clone GOH B32 T37-40</strain>
    </source>
</reference>
<comment type="subunit">
    <text evidence="2">Homodimer.</text>
</comment>
<keyword evidence="3" id="KW-0479">Metal-binding</keyword>
<dbReference type="SUPFAM" id="SSF50129">
    <property type="entry name" value="GroES-like"/>
    <property type="match status" value="1"/>
</dbReference>
<keyword evidence="8" id="KW-1185">Reference proteome</keyword>
<accession>A0AAD5F777</accession>
<organism evidence="7 8">
    <name type="scientific">Prunus dulcis</name>
    <name type="common">Almond</name>
    <name type="synonym">Amygdalus dulcis</name>
    <dbReference type="NCBI Taxonomy" id="3755"/>
    <lineage>
        <taxon>Eukaryota</taxon>
        <taxon>Viridiplantae</taxon>
        <taxon>Streptophyta</taxon>
        <taxon>Embryophyta</taxon>
        <taxon>Tracheophyta</taxon>
        <taxon>Spermatophyta</taxon>
        <taxon>Magnoliopsida</taxon>
        <taxon>eudicotyledons</taxon>
        <taxon>Gunneridae</taxon>
        <taxon>Pentapetalae</taxon>
        <taxon>rosids</taxon>
        <taxon>fabids</taxon>
        <taxon>Rosales</taxon>
        <taxon>Rosaceae</taxon>
        <taxon>Amygdaloideae</taxon>
        <taxon>Amygdaleae</taxon>
        <taxon>Prunus</taxon>
    </lineage>
</organism>
<dbReference type="GO" id="GO:0051903">
    <property type="term" value="F:S-(hydroxymethyl)glutathione dehydrogenase [NAD(P)+] activity"/>
    <property type="evidence" value="ECO:0007669"/>
    <property type="project" value="TreeGrafter"/>
</dbReference>
<gene>
    <name evidence="7" type="ORF">L3X38_008757</name>
</gene>
<name>A0AAD5F777_PRUDU</name>
<comment type="caution">
    <text evidence="7">The sequence shown here is derived from an EMBL/GenBank/DDBJ whole genome shotgun (WGS) entry which is preliminary data.</text>
</comment>
<dbReference type="AlphaFoldDB" id="A0AAD5F777"/>
<evidence type="ECO:0000313" key="8">
    <source>
        <dbReference type="Proteomes" id="UP001054821"/>
    </source>
</evidence>
<comment type="cofactor">
    <cofactor evidence="1">
        <name>Zn(2+)</name>
        <dbReference type="ChEBI" id="CHEBI:29105"/>
    </cofactor>
</comment>
<evidence type="ECO:0000256" key="5">
    <source>
        <dbReference type="ARBA" id="ARBA00023002"/>
    </source>
</evidence>
<dbReference type="InterPro" id="IPR011032">
    <property type="entry name" value="GroES-like_sf"/>
</dbReference>
<dbReference type="PANTHER" id="PTHR43880:SF7">
    <property type="entry name" value="ALCOHOL DEHYDROGENASE-LIKE 7"/>
    <property type="match status" value="1"/>
</dbReference>
<dbReference type="InterPro" id="IPR002328">
    <property type="entry name" value="ADH_Zn_CS"/>
</dbReference>
<dbReference type="GO" id="GO:0005829">
    <property type="term" value="C:cytosol"/>
    <property type="evidence" value="ECO:0007669"/>
    <property type="project" value="TreeGrafter"/>
</dbReference>
<feature type="domain" description="Alcohol dehydrogenase-like N-terminal" evidence="6">
    <location>
        <begin position="44"/>
        <end position="128"/>
    </location>
</feature>